<evidence type="ECO:0000313" key="2">
    <source>
        <dbReference type="Proteomes" id="UP001183881"/>
    </source>
</evidence>
<feature type="non-terminal residue" evidence="1">
    <location>
        <position position="1"/>
    </location>
</feature>
<sequence length="55" mass="6072">PWAGVVLSGAATATQLAGNLHAPVVDLDEEQRARLDALVEEPESYWRHRAALPWH</sequence>
<dbReference type="EMBL" id="JAVRFA010000476">
    <property type="protein sequence ID" value="MDT0400204.1"/>
    <property type="molecule type" value="Genomic_DNA"/>
</dbReference>
<gene>
    <name evidence="1" type="ORF">RM705_36710</name>
</gene>
<name>A0ABU2Q8I0_9ACTN</name>
<reference evidence="2" key="1">
    <citation type="submission" date="2023-07" db="EMBL/GenBank/DDBJ databases">
        <title>30 novel species of actinomycetes from the DSMZ collection.</title>
        <authorList>
            <person name="Nouioui I."/>
        </authorList>
    </citation>
    <scope>NUCLEOTIDE SEQUENCE [LARGE SCALE GENOMIC DNA]</scope>
    <source>
        <strain evidence="2">DSM 41636</strain>
    </source>
</reference>
<comment type="caution">
    <text evidence="1">The sequence shown here is derived from an EMBL/GenBank/DDBJ whole genome shotgun (WGS) entry which is preliminary data.</text>
</comment>
<accession>A0ABU2Q8I0</accession>
<proteinExistence type="predicted"/>
<dbReference type="Proteomes" id="UP001183881">
    <property type="component" value="Unassembled WGS sequence"/>
</dbReference>
<keyword evidence="2" id="KW-1185">Reference proteome</keyword>
<protein>
    <submittedName>
        <fullName evidence="1">Aldo/keto reductase</fullName>
    </submittedName>
</protein>
<evidence type="ECO:0000313" key="1">
    <source>
        <dbReference type="EMBL" id="MDT0400204.1"/>
    </source>
</evidence>
<organism evidence="1 2">
    <name type="scientific">Streptomyces edwardsiae</name>
    <dbReference type="NCBI Taxonomy" id="3075527"/>
    <lineage>
        <taxon>Bacteria</taxon>
        <taxon>Bacillati</taxon>
        <taxon>Actinomycetota</taxon>
        <taxon>Actinomycetes</taxon>
        <taxon>Kitasatosporales</taxon>
        <taxon>Streptomycetaceae</taxon>
        <taxon>Streptomyces</taxon>
    </lineage>
</organism>